<dbReference type="Proteomes" id="UP000184546">
    <property type="component" value="Unassembled WGS sequence"/>
</dbReference>
<accession>A0A1L9WPA6</accession>
<dbReference type="Gene3D" id="1.20.1250.20">
    <property type="entry name" value="MFS general substrate transporter like domains"/>
    <property type="match status" value="1"/>
</dbReference>
<dbReference type="InterPro" id="IPR020846">
    <property type="entry name" value="MFS_dom"/>
</dbReference>
<keyword evidence="2" id="KW-0813">Transport</keyword>
<name>A0A1L9WPA6_ASPA1</name>
<feature type="domain" description="Major facilitator superfamily (MFS) profile" evidence="9">
    <location>
        <begin position="41"/>
        <end position="493"/>
    </location>
</feature>
<keyword evidence="11" id="KW-1185">Reference proteome</keyword>
<dbReference type="PROSITE" id="PS50850">
    <property type="entry name" value="MFS"/>
    <property type="match status" value="1"/>
</dbReference>
<feature type="transmembrane region" description="Helical" evidence="8">
    <location>
        <begin position="425"/>
        <end position="445"/>
    </location>
</feature>
<feature type="transmembrane region" description="Helical" evidence="8">
    <location>
        <begin position="270"/>
        <end position="294"/>
    </location>
</feature>
<dbReference type="InterPro" id="IPR036259">
    <property type="entry name" value="MFS_trans_sf"/>
</dbReference>
<gene>
    <name evidence="10" type="ORF">ASPACDRAFT_1889879</name>
</gene>
<evidence type="ECO:0000256" key="5">
    <source>
        <dbReference type="ARBA" id="ARBA00023136"/>
    </source>
</evidence>
<keyword evidence="4 8" id="KW-1133">Transmembrane helix</keyword>
<keyword evidence="3 8" id="KW-0812">Transmembrane</keyword>
<feature type="transmembrane region" description="Helical" evidence="8">
    <location>
        <begin position="360"/>
        <end position="382"/>
    </location>
</feature>
<feature type="transmembrane region" description="Helical" evidence="8">
    <location>
        <begin position="394"/>
        <end position="413"/>
    </location>
</feature>
<feature type="transmembrane region" description="Helical" evidence="8">
    <location>
        <begin position="169"/>
        <end position="188"/>
    </location>
</feature>
<feature type="transmembrane region" description="Helical" evidence="8">
    <location>
        <begin position="200"/>
        <end position="221"/>
    </location>
</feature>
<dbReference type="VEuPathDB" id="FungiDB:ASPACDRAFT_1889879"/>
<evidence type="ECO:0000256" key="7">
    <source>
        <dbReference type="SAM" id="MobiDB-lite"/>
    </source>
</evidence>
<comment type="similarity">
    <text evidence="6">Belongs to the major facilitator superfamily. Allantoate permease family.</text>
</comment>
<comment type="subcellular location">
    <subcellularLocation>
        <location evidence="1">Membrane</location>
        <topology evidence="1">Multi-pass membrane protein</topology>
    </subcellularLocation>
</comment>
<dbReference type="STRING" id="690307.A0A1L9WPA6"/>
<evidence type="ECO:0000256" key="6">
    <source>
        <dbReference type="ARBA" id="ARBA00037968"/>
    </source>
</evidence>
<dbReference type="GO" id="GO:0022857">
    <property type="term" value="F:transmembrane transporter activity"/>
    <property type="evidence" value="ECO:0007669"/>
    <property type="project" value="InterPro"/>
</dbReference>
<dbReference type="GO" id="GO:0016020">
    <property type="term" value="C:membrane"/>
    <property type="evidence" value="ECO:0007669"/>
    <property type="project" value="UniProtKB-SubCell"/>
</dbReference>
<feature type="region of interest" description="Disordered" evidence="7">
    <location>
        <begin position="458"/>
        <end position="478"/>
    </location>
</feature>
<evidence type="ECO:0000256" key="1">
    <source>
        <dbReference type="ARBA" id="ARBA00004141"/>
    </source>
</evidence>
<evidence type="ECO:0000313" key="10">
    <source>
        <dbReference type="EMBL" id="OJJ97977.1"/>
    </source>
</evidence>
<dbReference type="AlphaFoldDB" id="A0A1L9WPA6"/>
<evidence type="ECO:0000256" key="8">
    <source>
        <dbReference type="SAM" id="Phobius"/>
    </source>
</evidence>
<evidence type="ECO:0000259" key="9">
    <source>
        <dbReference type="PROSITE" id="PS50850"/>
    </source>
</evidence>
<feature type="transmembrane region" description="Helical" evidence="8">
    <location>
        <begin position="306"/>
        <end position="328"/>
    </location>
</feature>
<sequence>MNDPEKKDHGTRSSSEVVAVGSDTYTAEEEKAVLRKIDMVILPFMCFVFFLQYLDKQSLSYAAVFGLIEDLNLTNSQYSWSSSIFYVGQLVAEYPFIYLMSRLPLTKFVGATVIIWGIICMCLAVPRNFAGFATVRFLLGFSEGAVSPAFVTITGTWYRKKEHTVRTALWITMNGVAQVIGCLLMYGIGKNSTSLALAPWRVLFLLCGALTVAAGIGFFVLMPSGPKDAWFLTAREKTVLSLRMAEDREGGDKTSFALPQLREALLDPKAWAVFWFGVLVTMQSPVLTFASLVIESIGYSKLETMLYTAPSGAVQVALLWVGTALVYWFPRQRSLVVLLLIIPPLVGTVFLMKLDVAAEWGLIVAAWVSSCITASMSILLSLSASNVKGNTKRAIVNTMFFIGYSAGCIGSPQLWTHKPRYTEGVITSIVTWCLLFVAVIIYRFLCAADNHKRDAQMRSSELQGTDPQIELDENGLPSNDLTDKQDKEFRYAL</sequence>
<dbReference type="EMBL" id="KV878981">
    <property type="protein sequence ID" value="OJJ97977.1"/>
    <property type="molecule type" value="Genomic_DNA"/>
</dbReference>
<dbReference type="Pfam" id="PF07690">
    <property type="entry name" value="MFS_1"/>
    <property type="match status" value="1"/>
</dbReference>
<dbReference type="PANTHER" id="PTHR43791">
    <property type="entry name" value="PERMEASE-RELATED"/>
    <property type="match status" value="1"/>
</dbReference>
<feature type="transmembrane region" description="Helical" evidence="8">
    <location>
        <begin position="335"/>
        <end position="354"/>
    </location>
</feature>
<protein>
    <recommendedName>
        <fullName evidence="9">Major facilitator superfamily (MFS) profile domain-containing protein</fullName>
    </recommendedName>
</protein>
<feature type="transmembrane region" description="Helical" evidence="8">
    <location>
        <begin position="37"/>
        <end position="54"/>
    </location>
</feature>
<feature type="transmembrane region" description="Helical" evidence="8">
    <location>
        <begin position="108"/>
        <end position="126"/>
    </location>
</feature>
<dbReference type="InterPro" id="IPR011701">
    <property type="entry name" value="MFS"/>
</dbReference>
<dbReference type="FunFam" id="1.20.1250.20:FF:000064">
    <property type="entry name" value="MFS allantoate transporter"/>
    <property type="match status" value="1"/>
</dbReference>
<dbReference type="RefSeq" id="XP_020054317.1">
    <property type="nucleotide sequence ID" value="XM_020198550.1"/>
</dbReference>
<dbReference type="OrthoDB" id="6730379at2759"/>
<dbReference type="OMA" id="YCAGCIG"/>
<evidence type="ECO:0000256" key="3">
    <source>
        <dbReference type="ARBA" id="ARBA00022692"/>
    </source>
</evidence>
<dbReference type="PANTHER" id="PTHR43791:SF103">
    <property type="entry name" value="MAJOR FACILITATOR SUPERFAMILY (MFS) PROFILE DOMAIN-CONTAINING PROTEIN-RELATED"/>
    <property type="match status" value="1"/>
</dbReference>
<evidence type="ECO:0000313" key="11">
    <source>
        <dbReference type="Proteomes" id="UP000184546"/>
    </source>
</evidence>
<evidence type="ECO:0000256" key="4">
    <source>
        <dbReference type="ARBA" id="ARBA00022989"/>
    </source>
</evidence>
<dbReference type="GeneID" id="30972364"/>
<dbReference type="SUPFAM" id="SSF103473">
    <property type="entry name" value="MFS general substrate transporter"/>
    <property type="match status" value="1"/>
</dbReference>
<keyword evidence="5 8" id="KW-0472">Membrane</keyword>
<organism evidence="10 11">
    <name type="scientific">Aspergillus aculeatus (strain ATCC 16872 / CBS 172.66 / WB 5094)</name>
    <dbReference type="NCBI Taxonomy" id="690307"/>
    <lineage>
        <taxon>Eukaryota</taxon>
        <taxon>Fungi</taxon>
        <taxon>Dikarya</taxon>
        <taxon>Ascomycota</taxon>
        <taxon>Pezizomycotina</taxon>
        <taxon>Eurotiomycetes</taxon>
        <taxon>Eurotiomycetidae</taxon>
        <taxon>Eurotiales</taxon>
        <taxon>Aspergillaceae</taxon>
        <taxon>Aspergillus</taxon>
        <taxon>Aspergillus subgen. Circumdati</taxon>
    </lineage>
</organism>
<proteinExistence type="inferred from homology"/>
<reference evidence="11" key="1">
    <citation type="journal article" date="2017" name="Genome Biol.">
        <title>Comparative genomics reveals high biological diversity and specific adaptations in the industrially and medically important fungal genus Aspergillus.</title>
        <authorList>
            <person name="de Vries R.P."/>
            <person name="Riley R."/>
            <person name="Wiebenga A."/>
            <person name="Aguilar-Osorio G."/>
            <person name="Amillis S."/>
            <person name="Uchima C.A."/>
            <person name="Anderluh G."/>
            <person name="Asadollahi M."/>
            <person name="Askin M."/>
            <person name="Barry K."/>
            <person name="Battaglia E."/>
            <person name="Bayram O."/>
            <person name="Benocci T."/>
            <person name="Braus-Stromeyer S.A."/>
            <person name="Caldana C."/>
            <person name="Canovas D."/>
            <person name="Cerqueira G.C."/>
            <person name="Chen F."/>
            <person name="Chen W."/>
            <person name="Choi C."/>
            <person name="Clum A."/>
            <person name="Dos Santos R.A."/>
            <person name="Damasio A.R."/>
            <person name="Diallinas G."/>
            <person name="Emri T."/>
            <person name="Fekete E."/>
            <person name="Flipphi M."/>
            <person name="Freyberg S."/>
            <person name="Gallo A."/>
            <person name="Gournas C."/>
            <person name="Habgood R."/>
            <person name="Hainaut M."/>
            <person name="Harispe M.L."/>
            <person name="Henrissat B."/>
            <person name="Hilden K.S."/>
            <person name="Hope R."/>
            <person name="Hossain A."/>
            <person name="Karabika E."/>
            <person name="Karaffa L."/>
            <person name="Karanyi Z."/>
            <person name="Krasevec N."/>
            <person name="Kuo A."/>
            <person name="Kusch H."/>
            <person name="LaButti K."/>
            <person name="Lagendijk E.L."/>
            <person name="Lapidus A."/>
            <person name="Levasseur A."/>
            <person name="Lindquist E."/>
            <person name="Lipzen A."/>
            <person name="Logrieco A.F."/>
            <person name="MacCabe A."/>
            <person name="Maekelae M.R."/>
            <person name="Malavazi I."/>
            <person name="Melin P."/>
            <person name="Meyer V."/>
            <person name="Mielnichuk N."/>
            <person name="Miskei M."/>
            <person name="Molnar A.P."/>
            <person name="Mule G."/>
            <person name="Ngan C.Y."/>
            <person name="Orejas M."/>
            <person name="Orosz E."/>
            <person name="Ouedraogo J.P."/>
            <person name="Overkamp K.M."/>
            <person name="Park H.-S."/>
            <person name="Perrone G."/>
            <person name="Piumi F."/>
            <person name="Punt P.J."/>
            <person name="Ram A.F."/>
            <person name="Ramon A."/>
            <person name="Rauscher S."/>
            <person name="Record E."/>
            <person name="Riano-Pachon D.M."/>
            <person name="Robert V."/>
            <person name="Roehrig J."/>
            <person name="Ruller R."/>
            <person name="Salamov A."/>
            <person name="Salih N.S."/>
            <person name="Samson R.A."/>
            <person name="Sandor E."/>
            <person name="Sanguinetti M."/>
            <person name="Schuetze T."/>
            <person name="Sepcic K."/>
            <person name="Shelest E."/>
            <person name="Sherlock G."/>
            <person name="Sophianopoulou V."/>
            <person name="Squina F.M."/>
            <person name="Sun H."/>
            <person name="Susca A."/>
            <person name="Todd R.B."/>
            <person name="Tsang A."/>
            <person name="Unkles S.E."/>
            <person name="van de Wiele N."/>
            <person name="van Rossen-Uffink D."/>
            <person name="Oliveira J.V."/>
            <person name="Vesth T.C."/>
            <person name="Visser J."/>
            <person name="Yu J.-H."/>
            <person name="Zhou M."/>
            <person name="Andersen M.R."/>
            <person name="Archer D.B."/>
            <person name="Baker S.E."/>
            <person name="Benoit I."/>
            <person name="Brakhage A.A."/>
            <person name="Braus G.H."/>
            <person name="Fischer R."/>
            <person name="Frisvad J.C."/>
            <person name="Goldman G.H."/>
            <person name="Houbraken J."/>
            <person name="Oakley B."/>
            <person name="Pocsi I."/>
            <person name="Scazzocchio C."/>
            <person name="Seiboth B."/>
            <person name="vanKuyk P.A."/>
            <person name="Wortman J."/>
            <person name="Dyer P.S."/>
            <person name="Grigoriev I.V."/>
        </authorList>
    </citation>
    <scope>NUCLEOTIDE SEQUENCE [LARGE SCALE GENOMIC DNA]</scope>
    <source>
        <strain evidence="11">ATCC 16872 / CBS 172.66 / WB 5094</strain>
    </source>
</reference>
<evidence type="ECO:0000256" key="2">
    <source>
        <dbReference type="ARBA" id="ARBA00022448"/>
    </source>
</evidence>